<proteinExistence type="predicted"/>
<reference evidence="1" key="1">
    <citation type="submission" date="2023-10" db="EMBL/GenBank/DDBJ databases">
        <title>Genome assembly of Pristionchus species.</title>
        <authorList>
            <person name="Yoshida K."/>
            <person name="Sommer R.J."/>
        </authorList>
    </citation>
    <scope>NUCLEOTIDE SEQUENCE</scope>
    <source>
        <strain evidence="1">RS0144</strain>
    </source>
</reference>
<dbReference type="EMBL" id="BTSX01000005">
    <property type="protein sequence ID" value="GMT02092.1"/>
    <property type="molecule type" value="Genomic_DNA"/>
</dbReference>
<dbReference type="Proteomes" id="UP001432027">
    <property type="component" value="Unassembled WGS sequence"/>
</dbReference>
<protein>
    <submittedName>
        <fullName evidence="1">Uncharacterized protein</fullName>
    </submittedName>
</protein>
<keyword evidence="2" id="KW-1185">Reference proteome</keyword>
<evidence type="ECO:0000313" key="2">
    <source>
        <dbReference type="Proteomes" id="UP001432027"/>
    </source>
</evidence>
<comment type="caution">
    <text evidence="1">The sequence shown here is derived from an EMBL/GenBank/DDBJ whole genome shotgun (WGS) entry which is preliminary data.</text>
</comment>
<evidence type="ECO:0000313" key="1">
    <source>
        <dbReference type="EMBL" id="GMT02092.1"/>
    </source>
</evidence>
<name>A0AAV5U5P6_9BILA</name>
<gene>
    <name evidence="1" type="ORF">PENTCL1PPCAC_24266</name>
</gene>
<feature type="non-terminal residue" evidence="1">
    <location>
        <position position="1"/>
    </location>
</feature>
<feature type="non-terminal residue" evidence="1">
    <location>
        <position position="83"/>
    </location>
</feature>
<accession>A0AAV5U5P6</accession>
<sequence length="83" mass="9523">YLIDDILDLHFLLSVLGVISEEHGFENRRVNSEKLLGHMQFLSSDLHNNIASSIRKSEMIDDRDKPLRAYDVDAIFHSALVID</sequence>
<organism evidence="1 2">
    <name type="scientific">Pristionchus entomophagus</name>
    <dbReference type="NCBI Taxonomy" id="358040"/>
    <lineage>
        <taxon>Eukaryota</taxon>
        <taxon>Metazoa</taxon>
        <taxon>Ecdysozoa</taxon>
        <taxon>Nematoda</taxon>
        <taxon>Chromadorea</taxon>
        <taxon>Rhabditida</taxon>
        <taxon>Rhabditina</taxon>
        <taxon>Diplogasteromorpha</taxon>
        <taxon>Diplogasteroidea</taxon>
        <taxon>Neodiplogasteridae</taxon>
        <taxon>Pristionchus</taxon>
    </lineage>
</organism>
<dbReference type="AlphaFoldDB" id="A0AAV5U5P6"/>